<reference evidence="3" key="1">
    <citation type="submission" date="2024-05" db="EMBL/GenBank/DDBJ databases">
        <authorList>
            <person name="Liu Z."/>
        </authorList>
    </citation>
    <scope>NUCLEOTIDE SEQUENCE</scope>
    <source>
        <strain evidence="3">BS1807G30</strain>
    </source>
</reference>
<dbReference type="GO" id="GO:0016787">
    <property type="term" value="F:hydrolase activity"/>
    <property type="evidence" value="ECO:0007669"/>
    <property type="project" value="UniProtKB-KW"/>
</dbReference>
<dbReference type="SUPFAM" id="SSF56317">
    <property type="entry name" value="Carbon-nitrogen hydrolase"/>
    <property type="match status" value="1"/>
</dbReference>
<dbReference type="PANTHER" id="PTHR23088">
    <property type="entry name" value="NITRILASE-RELATED"/>
    <property type="match status" value="1"/>
</dbReference>
<dbReference type="InterPro" id="IPR036526">
    <property type="entry name" value="C-N_Hydrolase_sf"/>
</dbReference>
<dbReference type="Pfam" id="PF00795">
    <property type="entry name" value="CN_hydrolase"/>
    <property type="match status" value="1"/>
</dbReference>
<dbReference type="RefSeq" id="WP_129548074.1">
    <property type="nucleotide sequence ID" value="NZ_CP157353.1"/>
</dbReference>
<proteinExistence type="inferred from homology"/>
<sequence>MNIALIQMDVQIGEPDVNFQKAEAFLEEAIRQQPDLIILPEMWNTGYALEQADELADADGERTKQLFSSFARKHQVYLIAGSVLNKRTTNEDITNTMYVFDRQGELLLDYDKIHLFRLMDEHNYLTAGHQLGLFNYDEDVKIGTMICYDLRFPQLSRTLVNKGAKVLINTAQWPSARVDHWRSLLIARAIENQSFVIAVNRTGTSRDTEFPGHSMVIDPLGRILLETNDEEDIYYADIDLQLVDEVRQQIPVMTDQRLDLY</sequence>
<dbReference type="PROSITE" id="PS50263">
    <property type="entry name" value="CN_HYDROLASE"/>
    <property type="match status" value="1"/>
</dbReference>
<feature type="domain" description="CN hydrolase" evidence="2">
    <location>
        <begin position="1"/>
        <end position="240"/>
    </location>
</feature>
<evidence type="ECO:0000259" key="2">
    <source>
        <dbReference type="PROSITE" id="PS50263"/>
    </source>
</evidence>
<dbReference type="CDD" id="cd07583">
    <property type="entry name" value="nitrilase_5"/>
    <property type="match status" value="1"/>
</dbReference>
<dbReference type="PANTHER" id="PTHR23088:SF27">
    <property type="entry name" value="DEAMINATED GLUTATHIONE AMIDASE"/>
    <property type="match status" value="1"/>
</dbReference>
<dbReference type="PROSITE" id="PS01227">
    <property type="entry name" value="UPF0012"/>
    <property type="match status" value="1"/>
</dbReference>
<protein>
    <submittedName>
        <fullName evidence="3">Carbon-nitrogen family hydrolase</fullName>
    </submittedName>
</protein>
<dbReference type="InterPro" id="IPR003010">
    <property type="entry name" value="C-N_Hydrolase"/>
</dbReference>
<gene>
    <name evidence="3" type="ORF">ABG082_01855</name>
</gene>
<name>A0AAU7FKU6_9BACI</name>
<dbReference type="InterPro" id="IPR001110">
    <property type="entry name" value="UPF0012_CS"/>
</dbReference>
<dbReference type="AlphaFoldDB" id="A0AAU7FKU6"/>
<keyword evidence="3" id="KW-0378">Hydrolase</keyword>
<accession>A0AAU7FKU6</accession>
<dbReference type="Gene3D" id="3.60.110.10">
    <property type="entry name" value="Carbon-nitrogen hydrolase"/>
    <property type="match status" value="1"/>
</dbReference>
<evidence type="ECO:0000313" key="3">
    <source>
        <dbReference type="EMBL" id="XBM04537.1"/>
    </source>
</evidence>
<comment type="similarity">
    <text evidence="1">Belongs to the carbon-nitrogen hydrolase superfamily. NIT1/NIT2 family.</text>
</comment>
<evidence type="ECO:0000256" key="1">
    <source>
        <dbReference type="ARBA" id="ARBA00010613"/>
    </source>
</evidence>
<organism evidence="3">
    <name type="scientific">Bacillus sp. BS1807G30</name>
    <dbReference type="NCBI Taxonomy" id="3153756"/>
    <lineage>
        <taxon>Bacteria</taxon>
        <taxon>Bacillati</taxon>
        <taxon>Bacillota</taxon>
        <taxon>Bacilli</taxon>
        <taxon>Bacillales</taxon>
        <taxon>Bacillaceae</taxon>
        <taxon>Bacillus</taxon>
    </lineage>
</organism>
<dbReference type="EMBL" id="CP157353">
    <property type="protein sequence ID" value="XBM04537.1"/>
    <property type="molecule type" value="Genomic_DNA"/>
</dbReference>